<reference evidence="1 2" key="1">
    <citation type="submission" date="2016-11" db="EMBL/GenBank/DDBJ databases">
        <authorList>
            <person name="Jaros S."/>
            <person name="Januszkiewicz K."/>
            <person name="Wedrychowicz H."/>
        </authorList>
    </citation>
    <scope>NUCLEOTIDE SEQUENCE [LARGE SCALE GENOMIC DNA]</scope>
</reference>
<keyword evidence="2" id="KW-1185">Reference proteome</keyword>
<organism evidence="1 2">
    <name type="scientific">Microbotryum silenes-dioicae</name>
    <dbReference type="NCBI Taxonomy" id="796604"/>
    <lineage>
        <taxon>Eukaryota</taxon>
        <taxon>Fungi</taxon>
        <taxon>Dikarya</taxon>
        <taxon>Basidiomycota</taxon>
        <taxon>Pucciniomycotina</taxon>
        <taxon>Microbotryomycetes</taxon>
        <taxon>Microbotryales</taxon>
        <taxon>Microbotryaceae</taxon>
        <taxon>Microbotryum</taxon>
    </lineage>
</organism>
<accession>A0A2X0NTD5</accession>
<evidence type="ECO:0000313" key="2">
    <source>
        <dbReference type="Proteomes" id="UP000249464"/>
    </source>
</evidence>
<gene>
    <name evidence="1" type="primary">BQ5605_C011g06579</name>
    <name evidence="1" type="ORF">BQ5605_C011G06579</name>
</gene>
<dbReference type="EMBL" id="FQNC01000011">
    <property type="protein sequence ID" value="SGY12685.1"/>
    <property type="molecule type" value="Genomic_DNA"/>
</dbReference>
<name>A0A2X0NTD5_9BASI</name>
<sequence length="80" mass="9335">MLARSMKLRVRPQAPMSTFHRIVQVIDPLYSPEQVQHRHHGQDVKIQFPPQRRLGLLVDSNQRMAMYVSGDMTFECNSLD</sequence>
<dbReference type="Proteomes" id="UP000249464">
    <property type="component" value="Unassembled WGS sequence"/>
</dbReference>
<proteinExistence type="predicted"/>
<dbReference type="AlphaFoldDB" id="A0A2X0NTD5"/>
<evidence type="ECO:0000313" key="1">
    <source>
        <dbReference type="EMBL" id="SGY12685.1"/>
    </source>
</evidence>
<protein>
    <submittedName>
        <fullName evidence="1">BQ5605_C011g06579 protein</fullName>
    </submittedName>
</protein>